<feature type="region of interest" description="Disordered" evidence="2">
    <location>
        <begin position="1"/>
        <end position="41"/>
    </location>
</feature>
<reference evidence="3 4" key="1">
    <citation type="submission" date="2019-09" db="EMBL/GenBank/DDBJ databases">
        <title>A chromosome-level genome assembly of the Chinese tupelo Nyssa sinensis.</title>
        <authorList>
            <person name="Yang X."/>
            <person name="Kang M."/>
            <person name="Yang Y."/>
            <person name="Xiong H."/>
            <person name="Wang M."/>
            <person name="Zhang Z."/>
            <person name="Wang Z."/>
            <person name="Wu H."/>
            <person name="Ma T."/>
            <person name="Liu J."/>
            <person name="Xi Z."/>
        </authorList>
    </citation>
    <scope>NUCLEOTIDE SEQUENCE [LARGE SCALE GENOMIC DNA]</scope>
    <source>
        <strain evidence="3">J267</strain>
        <tissue evidence="3">Leaf</tissue>
    </source>
</reference>
<evidence type="ECO:0000313" key="4">
    <source>
        <dbReference type="Proteomes" id="UP000325577"/>
    </source>
</evidence>
<dbReference type="OrthoDB" id="1900138at2759"/>
<evidence type="ECO:0000256" key="2">
    <source>
        <dbReference type="SAM" id="MobiDB-lite"/>
    </source>
</evidence>
<accession>A0A5J5BG94</accession>
<sequence length="331" mass="37146">MEEDQKELQLLPTPQSTPSSSRMPSWPSEPSSKFRSNVSDPFEGPSLDLQLSISLRPIRPPSDCVLMRPICDYPDGKPESAGCIEALKWQTAEQIRLAAIEKAYAERVKELTRREMELAQSEFARARQLWERAREEVEKAERMKESATRQVDSTGNAINRLASVNHLKKLKGFMWKYRIDSFSIDEADLAKWEKKCKSLKSEAASEGSSGLLIGPSNDIHNELNCEYIDTFGKKSIPSLKSSFLDGVIPLQYCTNERSQLSHSELSETGPFLHDANLYFAAGTQMDTNPWGLKDLSGHMDSQLSLPHDNRKSSSKGYNNGGVSLLIHIIPK</sequence>
<feature type="compositionally biased region" description="Low complexity" evidence="2">
    <location>
        <begin position="12"/>
        <end position="31"/>
    </location>
</feature>
<dbReference type="Pfam" id="PF14968">
    <property type="entry name" value="CCDC84"/>
    <property type="match status" value="1"/>
</dbReference>
<evidence type="ECO:0000256" key="1">
    <source>
        <dbReference type="SAM" id="Coils"/>
    </source>
</evidence>
<keyword evidence="4" id="KW-1185">Reference proteome</keyword>
<proteinExistence type="predicted"/>
<dbReference type="AlphaFoldDB" id="A0A5J5BG94"/>
<feature type="coiled-coil region" evidence="1">
    <location>
        <begin position="109"/>
        <end position="157"/>
    </location>
</feature>
<dbReference type="PANTHER" id="PTHR34946">
    <property type="entry name" value="OS03G0310200 PROTEIN"/>
    <property type="match status" value="1"/>
</dbReference>
<keyword evidence="1" id="KW-0175">Coiled coil</keyword>
<gene>
    <name evidence="3" type="ORF">F0562_023266</name>
</gene>
<name>A0A5J5BG94_9ASTE</name>
<dbReference type="GO" id="GO:0005634">
    <property type="term" value="C:nucleus"/>
    <property type="evidence" value="ECO:0007669"/>
    <property type="project" value="TreeGrafter"/>
</dbReference>
<evidence type="ECO:0000313" key="3">
    <source>
        <dbReference type="EMBL" id="KAA8542115.1"/>
    </source>
</evidence>
<dbReference type="PANTHER" id="PTHR34946:SF2">
    <property type="entry name" value="OS04G0386300 PROTEIN"/>
    <property type="match status" value="1"/>
</dbReference>
<protein>
    <submittedName>
        <fullName evidence="3">Uncharacterized protein</fullName>
    </submittedName>
</protein>
<dbReference type="Proteomes" id="UP000325577">
    <property type="component" value="Linkage Group LG12"/>
</dbReference>
<dbReference type="InterPro" id="IPR028015">
    <property type="entry name" value="CCDC84-like"/>
</dbReference>
<dbReference type="GO" id="GO:0009630">
    <property type="term" value="P:gravitropism"/>
    <property type="evidence" value="ECO:0007669"/>
    <property type="project" value="TreeGrafter"/>
</dbReference>
<organism evidence="3 4">
    <name type="scientific">Nyssa sinensis</name>
    <dbReference type="NCBI Taxonomy" id="561372"/>
    <lineage>
        <taxon>Eukaryota</taxon>
        <taxon>Viridiplantae</taxon>
        <taxon>Streptophyta</taxon>
        <taxon>Embryophyta</taxon>
        <taxon>Tracheophyta</taxon>
        <taxon>Spermatophyta</taxon>
        <taxon>Magnoliopsida</taxon>
        <taxon>eudicotyledons</taxon>
        <taxon>Gunneridae</taxon>
        <taxon>Pentapetalae</taxon>
        <taxon>asterids</taxon>
        <taxon>Cornales</taxon>
        <taxon>Nyssaceae</taxon>
        <taxon>Nyssa</taxon>
    </lineage>
</organism>
<dbReference type="EMBL" id="CM018035">
    <property type="protein sequence ID" value="KAA8542115.1"/>
    <property type="molecule type" value="Genomic_DNA"/>
</dbReference>